<evidence type="ECO:0000256" key="3">
    <source>
        <dbReference type="PROSITE-ProRule" id="PRU00169"/>
    </source>
</evidence>
<dbReference type="GO" id="GO:0000160">
    <property type="term" value="P:phosphorelay signal transduction system"/>
    <property type="evidence" value="ECO:0007669"/>
    <property type="project" value="InterPro"/>
</dbReference>
<dbReference type="GO" id="GO:0006355">
    <property type="term" value="P:regulation of DNA-templated transcription"/>
    <property type="evidence" value="ECO:0007669"/>
    <property type="project" value="InterPro"/>
</dbReference>
<dbReference type="SUPFAM" id="SSF52172">
    <property type="entry name" value="CheY-like"/>
    <property type="match status" value="1"/>
</dbReference>
<keyword evidence="1 3" id="KW-0597">Phosphoprotein</keyword>
<protein>
    <submittedName>
        <fullName evidence="6">Response regulator transcription factor</fullName>
    </submittedName>
</protein>
<keyword evidence="2" id="KW-0238">DNA-binding</keyword>
<feature type="domain" description="HTH luxR-type" evidence="4">
    <location>
        <begin position="138"/>
        <end position="203"/>
    </location>
</feature>
<dbReference type="GO" id="GO:0003677">
    <property type="term" value="F:DNA binding"/>
    <property type="evidence" value="ECO:0007669"/>
    <property type="project" value="UniProtKB-KW"/>
</dbReference>
<dbReference type="SMART" id="SM00421">
    <property type="entry name" value="HTH_LUXR"/>
    <property type="match status" value="1"/>
</dbReference>
<dbReference type="CDD" id="cd17535">
    <property type="entry name" value="REC_NarL-like"/>
    <property type="match status" value="1"/>
</dbReference>
<dbReference type="Pfam" id="PF00072">
    <property type="entry name" value="Response_reg"/>
    <property type="match status" value="1"/>
</dbReference>
<dbReference type="InterPro" id="IPR016032">
    <property type="entry name" value="Sig_transdc_resp-reg_C-effctor"/>
</dbReference>
<dbReference type="SMART" id="SM00448">
    <property type="entry name" value="REC"/>
    <property type="match status" value="1"/>
</dbReference>
<dbReference type="AlphaFoldDB" id="A0A9X3MXI6"/>
<proteinExistence type="predicted"/>
<organism evidence="6 7">
    <name type="scientific">Solirubrobacter ginsenosidimutans</name>
    <dbReference type="NCBI Taxonomy" id="490573"/>
    <lineage>
        <taxon>Bacteria</taxon>
        <taxon>Bacillati</taxon>
        <taxon>Actinomycetota</taxon>
        <taxon>Thermoleophilia</taxon>
        <taxon>Solirubrobacterales</taxon>
        <taxon>Solirubrobacteraceae</taxon>
        <taxon>Solirubrobacter</taxon>
    </lineage>
</organism>
<evidence type="ECO:0000313" key="6">
    <source>
        <dbReference type="EMBL" id="MDA0164664.1"/>
    </source>
</evidence>
<accession>A0A9X3MXI6</accession>
<dbReference type="InterPro" id="IPR039420">
    <property type="entry name" value="WalR-like"/>
</dbReference>
<gene>
    <name evidence="6" type="ORF">OM076_30635</name>
</gene>
<keyword evidence="7" id="KW-1185">Reference proteome</keyword>
<evidence type="ECO:0000313" key="7">
    <source>
        <dbReference type="Proteomes" id="UP001149140"/>
    </source>
</evidence>
<dbReference type="InterPro" id="IPR001789">
    <property type="entry name" value="Sig_transdc_resp-reg_receiver"/>
</dbReference>
<dbReference type="EMBL" id="JAPDOD010000036">
    <property type="protein sequence ID" value="MDA0164664.1"/>
    <property type="molecule type" value="Genomic_DNA"/>
</dbReference>
<evidence type="ECO:0000256" key="2">
    <source>
        <dbReference type="ARBA" id="ARBA00023125"/>
    </source>
</evidence>
<dbReference type="PANTHER" id="PTHR43214">
    <property type="entry name" value="TWO-COMPONENT RESPONSE REGULATOR"/>
    <property type="match status" value="1"/>
</dbReference>
<reference evidence="6" key="1">
    <citation type="submission" date="2022-10" db="EMBL/GenBank/DDBJ databases">
        <title>The WGS of Solirubrobacter ginsenosidimutans DSM 21036.</title>
        <authorList>
            <person name="Jiang Z."/>
        </authorList>
    </citation>
    <scope>NUCLEOTIDE SEQUENCE</scope>
    <source>
        <strain evidence="6">DSM 21036</strain>
    </source>
</reference>
<dbReference type="InterPro" id="IPR000792">
    <property type="entry name" value="Tscrpt_reg_LuxR_C"/>
</dbReference>
<evidence type="ECO:0000259" key="5">
    <source>
        <dbReference type="PROSITE" id="PS50110"/>
    </source>
</evidence>
<comment type="caution">
    <text evidence="6">The sequence shown here is derived from an EMBL/GenBank/DDBJ whole genome shotgun (WGS) entry which is preliminary data.</text>
</comment>
<evidence type="ECO:0000256" key="1">
    <source>
        <dbReference type="ARBA" id="ARBA00022553"/>
    </source>
</evidence>
<dbReference type="InterPro" id="IPR058245">
    <property type="entry name" value="NreC/VraR/RcsB-like_REC"/>
</dbReference>
<name>A0A9X3MXI6_9ACTN</name>
<dbReference type="RefSeq" id="WP_270043916.1">
    <property type="nucleotide sequence ID" value="NZ_JAPDOD010000036.1"/>
</dbReference>
<dbReference type="Gene3D" id="3.40.50.2300">
    <property type="match status" value="1"/>
</dbReference>
<sequence length="205" mass="21651">MIRVLLIDDHALVRAGLARLIASGEDMEVVGDAGDGSTGATLARDLKPDVALVDLAMPGMDGIETTRRVRAASEHTQVVVLTAFSDRVQVLGALDAGARGYLLKDAEPDELLRGIRAAARGESPLDPRAAHAVLTRATPEAGSTLTAREREVLKLVAEGLPNKQIARALGITDKTVKAHMTKIFAAIGVTDRTAAALWAHRNGVR</sequence>
<dbReference type="InterPro" id="IPR011006">
    <property type="entry name" value="CheY-like_superfamily"/>
</dbReference>
<dbReference type="PROSITE" id="PS50110">
    <property type="entry name" value="RESPONSE_REGULATORY"/>
    <property type="match status" value="1"/>
</dbReference>
<dbReference type="Pfam" id="PF00196">
    <property type="entry name" value="GerE"/>
    <property type="match status" value="1"/>
</dbReference>
<dbReference type="PROSITE" id="PS50043">
    <property type="entry name" value="HTH_LUXR_2"/>
    <property type="match status" value="1"/>
</dbReference>
<feature type="modified residue" description="4-aspartylphosphate" evidence="3">
    <location>
        <position position="54"/>
    </location>
</feature>
<dbReference type="CDD" id="cd06170">
    <property type="entry name" value="LuxR_C_like"/>
    <property type="match status" value="1"/>
</dbReference>
<feature type="domain" description="Response regulatory" evidence="5">
    <location>
        <begin position="3"/>
        <end position="119"/>
    </location>
</feature>
<dbReference type="PRINTS" id="PR00038">
    <property type="entry name" value="HTHLUXR"/>
</dbReference>
<dbReference type="Proteomes" id="UP001149140">
    <property type="component" value="Unassembled WGS sequence"/>
</dbReference>
<dbReference type="SUPFAM" id="SSF46894">
    <property type="entry name" value="C-terminal effector domain of the bipartite response regulators"/>
    <property type="match status" value="1"/>
</dbReference>
<evidence type="ECO:0000259" key="4">
    <source>
        <dbReference type="PROSITE" id="PS50043"/>
    </source>
</evidence>